<feature type="region of interest" description="Disordered" evidence="1">
    <location>
        <begin position="56"/>
        <end position="111"/>
    </location>
</feature>
<name>A0A2N5N143_9BACL</name>
<feature type="region of interest" description="Disordered" evidence="1">
    <location>
        <begin position="1"/>
        <end position="33"/>
    </location>
</feature>
<feature type="compositionally biased region" description="Basic and acidic residues" evidence="1">
    <location>
        <begin position="56"/>
        <end position="72"/>
    </location>
</feature>
<feature type="compositionally biased region" description="Basic and acidic residues" evidence="1">
    <location>
        <begin position="19"/>
        <end position="33"/>
    </location>
</feature>
<reference evidence="3 4" key="1">
    <citation type="submission" date="2017-05" db="EMBL/GenBank/DDBJ databases">
        <title>Functional genome analysis of Paenibacillus pasadenensis strain R16: insights on endophytic life style and antifungal activity.</title>
        <authorList>
            <person name="Passera A."/>
            <person name="Marcolungo L."/>
            <person name="Casati P."/>
            <person name="Brasca M."/>
            <person name="Quaglino F."/>
            <person name="Delledonne M."/>
        </authorList>
    </citation>
    <scope>NUCLEOTIDE SEQUENCE [LARGE SCALE GENOMIC DNA]</scope>
    <source>
        <strain evidence="3 4">R16</strain>
    </source>
</reference>
<dbReference type="EMBL" id="NFEZ01000004">
    <property type="protein sequence ID" value="PLT44057.1"/>
    <property type="molecule type" value="Genomic_DNA"/>
</dbReference>
<dbReference type="Proteomes" id="UP000234789">
    <property type="component" value="Unassembled WGS sequence"/>
</dbReference>
<proteinExistence type="predicted"/>
<evidence type="ECO:0000256" key="1">
    <source>
        <dbReference type="SAM" id="MobiDB-lite"/>
    </source>
</evidence>
<feature type="compositionally biased region" description="Basic and acidic residues" evidence="1">
    <location>
        <begin position="79"/>
        <end position="103"/>
    </location>
</feature>
<sequence length="405" mass="44534">MKEQDRRTFRPNPAGAESIRGEADRPEASARTDRAWERLMQAMEQEPISPAWTELERQAEAREEALRAEQKEQAASLARLEEERKMNERMEETRMDAGTEKTAPRARRMSGRARRWMAGAAAAAVVVTAVATPMGNKALAALLGQFRMEQVTEVNEADLQQLFNSVFSEGVSEEAVNRYGEFKVETGSSRGEMSRAEAEQAAGFALLPESLAGKQDKIYLSASQNLSIKLDVEEINATMKQLGATKLFPASVDGKKLTLAIGPSVNYSFEADGMNLNVQQMKAPVVDVEAGVDLEDAVEAVLQFPLMPEQLKQSLSSSRLLTNGELPLPVFTDGNSKAERLQIGGVPVLVTERNYGDNNLNKEATFVKNGVMTVASMYQNVEEGPMTREQAQAWFAKQLEELVGA</sequence>
<organism evidence="3 4">
    <name type="scientific">Paenibacillus pasadenensis</name>
    <dbReference type="NCBI Taxonomy" id="217090"/>
    <lineage>
        <taxon>Bacteria</taxon>
        <taxon>Bacillati</taxon>
        <taxon>Bacillota</taxon>
        <taxon>Bacilli</taxon>
        <taxon>Bacillales</taxon>
        <taxon>Paenibacillaceae</taxon>
        <taxon>Paenibacillus</taxon>
    </lineage>
</organism>
<dbReference type="AlphaFoldDB" id="A0A2N5N143"/>
<evidence type="ECO:0000313" key="3">
    <source>
        <dbReference type="EMBL" id="PLT44057.1"/>
    </source>
</evidence>
<keyword evidence="2" id="KW-0472">Membrane</keyword>
<feature type="transmembrane region" description="Helical" evidence="2">
    <location>
        <begin position="116"/>
        <end position="135"/>
    </location>
</feature>
<evidence type="ECO:0000256" key="2">
    <source>
        <dbReference type="SAM" id="Phobius"/>
    </source>
</evidence>
<evidence type="ECO:0000313" key="4">
    <source>
        <dbReference type="Proteomes" id="UP000234789"/>
    </source>
</evidence>
<accession>A0A2N5N143</accession>
<keyword evidence="4" id="KW-1185">Reference proteome</keyword>
<keyword evidence="2" id="KW-0812">Transmembrane</keyword>
<dbReference type="RefSeq" id="WP_028597961.1">
    <property type="nucleotide sequence ID" value="NZ_BIMM01000050.1"/>
</dbReference>
<keyword evidence="2" id="KW-1133">Transmembrane helix</keyword>
<dbReference type="OrthoDB" id="2547978at2"/>
<protein>
    <submittedName>
        <fullName evidence="3">Uncharacterized protein</fullName>
    </submittedName>
</protein>
<gene>
    <name evidence="3" type="ORF">B8V81_2488</name>
</gene>
<comment type="caution">
    <text evidence="3">The sequence shown here is derived from an EMBL/GenBank/DDBJ whole genome shotgun (WGS) entry which is preliminary data.</text>
</comment>